<reference evidence="1 2" key="1">
    <citation type="submission" date="2021-06" db="EMBL/GenBank/DDBJ databases">
        <authorList>
            <person name="Kallberg Y."/>
            <person name="Tangrot J."/>
            <person name="Rosling A."/>
        </authorList>
    </citation>
    <scope>NUCLEOTIDE SEQUENCE [LARGE SCALE GENOMIC DNA]</scope>
    <source>
        <strain evidence="1 2">120-4 pot B 10/14</strain>
    </source>
</reference>
<organism evidence="1 2">
    <name type="scientific">Gigaspora margarita</name>
    <dbReference type="NCBI Taxonomy" id="4874"/>
    <lineage>
        <taxon>Eukaryota</taxon>
        <taxon>Fungi</taxon>
        <taxon>Fungi incertae sedis</taxon>
        <taxon>Mucoromycota</taxon>
        <taxon>Glomeromycotina</taxon>
        <taxon>Glomeromycetes</taxon>
        <taxon>Diversisporales</taxon>
        <taxon>Gigasporaceae</taxon>
        <taxon>Gigaspora</taxon>
    </lineage>
</organism>
<dbReference type="EMBL" id="CAJVQB010026122">
    <property type="protein sequence ID" value="CAG8807891.1"/>
    <property type="molecule type" value="Genomic_DNA"/>
</dbReference>
<keyword evidence="2" id="KW-1185">Reference proteome</keyword>
<gene>
    <name evidence="1" type="ORF">GMARGA_LOCUS24601</name>
</gene>
<sequence>MATHLPELIKYESNYDLVLVVLRKQKESKSATIPLGQSSKVDKKSNRTKWCLDQASKENWEDYHLRVRILKELCKEEMSEEVMMQYSKIDELNRIWEVIEDTIIKVGKKALPSKDIKNKLEKQNPRPKECRDLKAIKLLSIIISTIRKNQNSRLVADWRK</sequence>
<evidence type="ECO:0000313" key="2">
    <source>
        <dbReference type="Proteomes" id="UP000789901"/>
    </source>
</evidence>
<name>A0ABN7VZE4_GIGMA</name>
<comment type="caution">
    <text evidence="1">The sequence shown here is derived from an EMBL/GenBank/DDBJ whole genome shotgun (WGS) entry which is preliminary data.</text>
</comment>
<evidence type="ECO:0000313" key="1">
    <source>
        <dbReference type="EMBL" id="CAG8807891.1"/>
    </source>
</evidence>
<accession>A0ABN7VZE4</accession>
<proteinExistence type="predicted"/>
<dbReference type="Proteomes" id="UP000789901">
    <property type="component" value="Unassembled WGS sequence"/>
</dbReference>
<protein>
    <submittedName>
        <fullName evidence="1">29809_t:CDS:1</fullName>
    </submittedName>
</protein>